<feature type="region of interest" description="Disordered" evidence="8">
    <location>
        <begin position="284"/>
        <end position="305"/>
    </location>
</feature>
<dbReference type="GO" id="GO:0046983">
    <property type="term" value="F:protein dimerization activity"/>
    <property type="evidence" value="ECO:0007669"/>
    <property type="project" value="InterPro"/>
</dbReference>
<evidence type="ECO:0000256" key="7">
    <source>
        <dbReference type="SAM" id="Coils"/>
    </source>
</evidence>
<dbReference type="GO" id="GO:0000976">
    <property type="term" value="F:transcription cis-regulatory region binding"/>
    <property type="evidence" value="ECO:0007669"/>
    <property type="project" value="TreeGrafter"/>
</dbReference>
<evidence type="ECO:0000256" key="1">
    <source>
        <dbReference type="ARBA" id="ARBA00004123"/>
    </source>
</evidence>
<organism evidence="10 11">
    <name type="scientific">Hibiscus syriacus</name>
    <name type="common">Rose of Sharon</name>
    <dbReference type="NCBI Taxonomy" id="106335"/>
    <lineage>
        <taxon>Eukaryota</taxon>
        <taxon>Viridiplantae</taxon>
        <taxon>Streptophyta</taxon>
        <taxon>Embryophyta</taxon>
        <taxon>Tracheophyta</taxon>
        <taxon>Spermatophyta</taxon>
        <taxon>Magnoliopsida</taxon>
        <taxon>eudicotyledons</taxon>
        <taxon>Gunneridae</taxon>
        <taxon>Pentapetalae</taxon>
        <taxon>rosids</taxon>
        <taxon>malvids</taxon>
        <taxon>Malvales</taxon>
        <taxon>Malvaceae</taxon>
        <taxon>Malvoideae</taxon>
        <taxon>Hibiscus</taxon>
    </lineage>
</organism>
<evidence type="ECO:0000313" key="10">
    <source>
        <dbReference type="EMBL" id="KAE8710772.1"/>
    </source>
</evidence>
<keyword evidence="5 6" id="KW-0539">Nucleus</keyword>
<dbReference type="GO" id="GO:0005634">
    <property type="term" value="C:nucleus"/>
    <property type="evidence" value="ECO:0007669"/>
    <property type="project" value="UniProtKB-SubCell"/>
</dbReference>
<name>A0A6A3B659_HIBSY</name>
<dbReference type="SUPFAM" id="SSF47459">
    <property type="entry name" value="HLH, helix-loop-helix DNA-binding domain"/>
    <property type="match status" value="1"/>
</dbReference>
<dbReference type="EMBL" id="VEPZ02000927">
    <property type="protein sequence ID" value="KAE8710772.1"/>
    <property type="molecule type" value="Genomic_DNA"/>
</dbReference>
<dbReference type="PANTHER" id="PTHR11514">
    <property type="entry name" value="MYC"/>
    <property type="match status" value="1"/>
</dbReference>
<reference evidence="10" key="1">
    <citation type="submission" date="2019-09" db="EMBL/GenBank/DDBJ databases">
        <title>Draft genome information of white flower Hibiscus syriacus.</title>
        <authorList>
            <person name="Kim Y.-M."/>
        </authorList>
    </citation>
    <scope>NUCLEOTIDE SEQUENCE [LARGE SCALE GENOMIC DNA]</scope>
    <source>
        <strain evidence="10">YM2019G1</strain>
    </source>
</reference>
<keyword evidence="4 6" id="KW-0804">Transcription</keyword>
<keyword evidence="11" id="KW-1185">Reference proteome</keyword>
<evidence type="ECO:0000256" key="3">
    <source>
        <dbReference type="ARBA" id="ARBA00023125"/>
    </source>
</evidence>
<comment type="subcellular location">
    <subcellularLocation>
        <location evidence="1 6">Nucleus</location>
    </subcellularLocation>
</comment>
<proteinExistence type="predicted"/>
<feature type="coiled-coil region" evidence="7">
    <location>
        <begin position="335"/>
        <end position="362"/>
    </location>
</feature>
<dbReference type="PROSITE" id="PS50888">
    <property type="entry name" value="BHLH"/>
    <property type="match status" value="1"/>
</dbReference>
<evidence type="ECO:0000256" key="8">
    <source>
        <dbReference type="SAM" id="MobiDB-lite"/>
    </source>
</evidence>
<dbReference type="Gene3D" id="4.10.280.10">
    <property type="entry name" value="Helix-loop-helix DNA-binding domain"/>
    <property type="match status" value="1"/>
</dbReference>
<dbReference type="CDD" id="cd04873">
    <property type="entry name" value="ACT_UUR-ACR-like"/>
    <property type="match status" value="1"/>
</dbReference>
<evidence type="ECO:0000256" key="4">
    <source>
        <dbReference type="ARBA" id="ARBA00023163"/>
    </source>
</evidence>
<dbReference type="Pfam" id="PF22754">
    <property type="entry name" value="bHLH-TF_ACT-like_plant"/>
    <property type="match status" value="1"/>
</dbReference>
<dbReference type="Pfam" id="PF00010">
    <property type="entry name" value="HLH"/>
    <property type="match status" value="1"/>
</dbReference>
<evidence type="ECO:0000259" key="9">
    <source>
        <dbReference type="PROSITE" id="PS50888"/>
    </source>
</evidence>
<dbReference type="PANTHER" id="PTHR11514:SF115">
    <property type="entry name" value="TRANSCRIPTION FACTOR"/>
    <property type="match status" value="1"/>
</dbReference>
<dbReference type="GO" id="GO:0003700">
    <property type="term" value="F:DNA-binding transcription factor activity"/>
    <property type="evidence" value="ECO:0007669"/>
    <property type="project" value="InterPro"/>
</dbReference>
<keyword evidence="7" id="KW-0175">Coiled coil</keyword>
<evidence type="ECO:0000256" key="6">
    <source>
        <dbReference type="RuleBase" id="RU369104"/>
    </source>
</evidence>
<evidence type="ECO:0000256" key="5">
    <source>
        <dbReference type="ARBA" id="ARBA00023242"/>
    </source>
</evidence>
<protein>
    <recommendedName>
        <fullName evidence="6">Transcription factor</fullName>
        <shortName evidence="6">bHLH transcription factor</shortName>
    </recommendedName>
    <alternativeName>
        <fullName evidence="6">Basic helix-loop-helix protein</fullName>
    </alternativeName>
</protein>
<dbReference type="SMART" id="SM00353">
    <property type="entry name" value="HLH"/>
    <property type="match status" value="1"/>
</dbReference>
<accession>A0A6A3B659</accession>
<gene>
    <name evidence="10" type="ORF">F3Y22_tig00110319pilonHSYRG00318</name>
</gene>
<keyword evidence="3" id="KW-0238">DNA-binding</keyword>
<feature type="domain" description="BHLH" evidence="9">
    <location>
        <begin position="296"/>
        <end position="345"/>
    </location>
</feature>
<keyword evidence="2 6" id="KW-0805">Transcription regulation</keyword>
<dbReference type="Pfam" id="PF14215">
    <property type="entry name" value="bHLH-MYC_N"/>
    <property type="match status" value="1"/>
</dbReference>
<dbReference type="OrthoDB" id="1926382at2759"/>
<dbReference type="InterPro" id="IPR054502">
    <property type="entry name" value="bHLH-TF_ACT-like_plant"/>
</dbReference>
<dbReference type="InterPro" id="IPR045084">
    <property type="entry name" value="AIB/MYC-like"/>
</dbReference>
<dbReference type="InterPro" id="IPR025610">
    <property type="entry name" value="MYC/MYB_N"/>
</dbReference>
<dbReference type="InterPro" id="IPR036638">
    <property type="entry name" value="HLH_DNA-bd_sf"/>
</dbReference>
<dbReference type="AlphaFoldDB" id="A0A6A3B659"/>
<dbReference type="Proteomes" id="UP000436088">
    <property type="component" value="Unassembled WGS sequence"/>
</dbReference>
<evidence type="ECO:0000313" key="11">
    <source>
        <dbReference type="Proteomes" id="UP000436088"/>
    </source>
</evidence>
<comment type="caution">
    <text evidence="10">The sequence shown here is derived from an EMBL/GenBank/DDBJ whole genome shotgun (WGS) entry which is preliminary data.</text>
</comment>
<sequence>MSSFSSSSHITFGLDASPTLQQRLQFLLQSRPEWWVYSIFWQASRNAHNHLVLSWGDGYFQGTRVFTGKSGNNKLGQPRFVSSFERNRLGKEVQSLFSEEMDIERMVDADVTDYEWYYTGSITRVFAIGDGIVGKAFGSGSYIWLSGDEELRLYECDLVKEAQMRGIQTLVCLSTSFGVLELGSSELILENWGMLQLAKSVFGSEITKLPCFESQVQIADQVIPYYDLGKVSSDQKVWILDDNKQQSETYKDTKNLLVRSSLDSGADSEGNFASAADTVFNVQSKKRGRKPGSGKTIPSSHVEAERQRREKLNHRFYALRSVVPNVSKMDKASLLSDAVAYIKELRSKIEKLEINLKVQSQKSEPSVIENTRQTSNYGPTPMKVDVKIVGSDAMIRVQCPDVNFPAARLMSALRALELQVHHASISTVNELVLQDVVVRVPTGFIDEEILRTAIFQSELIS</sequence>
<evidence type="ECO:0000256" key="2">
    <source>
        <dbReference type="ARBA" id="ARBA00023015"/>
    </source>
</evidence>
<dbReference type="InterPro" id="IPR011598">
    <property type="entry name" value="bHLH_dom"/>
</dbReference>